<dbReference type="InterPro" id="IPR007195">
    <property type="entry name" value="TolB_N"/>
</dbReference>
<dbReference type="Pfam" id="PF04052">
    <property type="entry name" value="TolB_N"/>
    <property type="match status" value="1"/>
</dbReference>
<dbReference type="Gene3D" id="3.40.50.10070">
    <property type="entry name" value="TolB, N-terminal domain"/>
    <property type="match status" value="1"/>
</dbReference>
<protein>
    <recommendedName>
        <fullName evidence="2">TolB N-terminal domain-containing protein</fullName>
    </recommendedName>
</protein>
<sequence length="264" mass="27132">MTDHNSPSSPLIPSHAPVSELVPAAEASPHPPKKRSKLRSAWIGFAGRVTAQLIGAMATVGLGYALVTNHAGRKAEVAAAAAATAPAAVQGRAEPGAATVVRVRRTSGPALAVLPFEDFSPNATGTSLADGVTEALTAALARGGRVHVTSRTSAMHVRKASAPLRDIAATLGVDVVVEGSIVRQGDRARVTVQLIDAATDAHLWAQTYDRPVRDVLAFEGEIGATITRDLASVLPRELQAPPSVDAATATADARTPQSSARAAF</sequence>
<feature type="domain" description="TolB N-terminal" evidence="2">
    <location>
        <begin position="109"/>
        <end position="200"/>
    </location>
</feature>
<dbReference type="STRING" id="1855912.LuPra_01941"/>
<gene>
    <name evidence="3" type="ORF">LuPra_01941</name>
</gene>
<dbReference type="OrthoDB" id="105971at2"/>
<keyword evidence="4" id="KW-1185">Reference proteome</keyword>
<evidence type="ECO:0000313" key="4">
    <source>
        <dbReference type="Proteomes" id="UP000076079"/>
    </source>
</evidence>
<dbReference type="SUPFAM" id="SSF52964">
    <property type="entry name" value="TolB, N-terminal domain"/>
    <property type="match status" value="1"/>
</dbReference>
<feature type="compositionally biased region" description="Polar residues" evidence="1">
    <location>
        <begin position="255"/>
        <end position="264"/>
    </location>
</feature>
<reference evidence="3 4" key="1">
    <citation type="journal article" date="2016" name="Genome Announc.">
        <title>First Complete Genome Sequence of a Subdivision 6 Acidobacterium Strain.</title>
        <authorList>
            <person name="Huang S."/>
            <person name="Vieira S."/>
            <person name="Bunk B."/>
            <person name="Riedel T."/>
            <person name="Sproer C."/>
            <person name="Overmann J."/>
        </authorList>
    </citation>
    <scope>NUCLEOTIDE SEQUENCE [LARGE SCALE GENOMIC DNA]</scope>
    <source>
        <strain evidence="4">DSM 100886 HEG_-6_39</strain>
    </source>
</reference>
<evidence type="ECO:0000256" key="1">
    <source>
        <dbReference type="SAM" id="MobiDB-lite"/>
    </source>
</evidence>
<dbReference type="AlphaFoldDB" id="A0A143PJJ8"/>
<dbReference type="KEGG" id="abac:LuPra_01941"/>
<dbReference type="Proteomes" id="UP000076079">
    <property type="component" value="Chromosome"/>
</dbReference>
<dbReference type="PATRIC" id="fig|1813736.3.peg.2038"/>
<evidence type="ECO:0000259" key="2">
    <source>
        <dbReference type="Pfam" id="PF04052"/>
    </source>
</evidence>
<accession>A0A143PJJ8</accession>
<feature type="region of interest" description="Disordered" evidence="1">
    <location>
        <begin position="241"/>
        <end position="264"/>
    </location>
</feature>
<dbReference type="GO" id="GO:0015031">
    <property type="term" value="P:protein transport"/>
    <property type="evidence" value="ECO:0007669"/>
    <property type="project" value="InterPro"/>
</dbReference>
<organism evidence="3 4">
    <name type="scientific">Luteitalea pratensis</name>
    <dbReference type="NCBI Taxonomy" id="1855912"/>
    <lineage>
        <taxon>Bacteria</taxon>
        <taxon>Pseudomonadati</taxon>
        <taxon>Acidobacteriota</taxon>
        <taxon>Vicinamibacteria</taxon>
        <taxon>Vicinamibacterales</taxon>
        <taxon>Vicinamibacteraceae</taxon>
        <taxon>Luteitalea</taxon>
    </lineage>
</organism>
<reference evidence="4" key="2">
    <citation type="submission" date="2016-04" db="EMBL/GenBank/DDBJ databases">
        <title>First Complete Genome Sequence of a Subdivision 6 Acidobacterium.</title>
        <authorList>
            <person name="Huang S."/>
            <person name="Vieira S."/>
            <person name="Bunk B."/>
            <person name="Riedel T."/>
            <person name="Sproeer C."/>
            <person name="Overmann J."/>
        </authorList>
    </citation>
    <scope>NUCLEOTIDE SEQUENCE [LARGE SCALE GENOMIC DNA]</scope>
    <source>
        <strain evidence="4">DSM 100886 HEG_-6_39</strain>
    </source>
</reference>
<dbReference type="EMBL" id="CP015136">
    <property type="protein sequence ID" value="AMY08737.1"/>
    <property type="molecule type" value="Genomic_DNA"/>
</dbReference>
<name>A0A143PJJ8_LUTPR</name>
<evidence type="ECO:0000313" key="3">
    <source>
        <dbReference type="EMBL" id="AMY08737.1"/>
    </source>
</evidence>
<dbReference type="RefSeq" id="WP_110170549.1">
    <property type="nucleotide sequence ID" value="NZ_CP015136.1"/>
</dbReference>
<proteinExistence type="predicted"/>
<dbReference type="GO" id="GO:0042597">
    <property type="term" value="C:periplasmic space"/>
    <property type="evidence" value="ECO:0007669"/>
    <property type="project" value="InterPro"/>
</dbReference>